<dbReference type="AlphaFoldDB" id="A0AAV5D0C4"/>
<organism evidence="1 2">
    <name type="scientific">Eleusine coracana subsp. coracana</name>
    <dbReference type="NCBI Taxonomy" id="191504"/>
    <lineage>
        <taxon>Eukaryota</taxon>
        <taxon>Viridiplantae</taxon>
        <taxon>Streptophyta</taxon>
        <taxon>Embryophyta</taxon>
        <taxon>Tracheophyta</taxon>
        <taxon>Spermatophyta</taxon>
        <taxon>Magnoliopsida</taxon>
        <taxon>Liliopsida</taxon>
        <taxon>Poales</taxon>
        <taxon>Poaceae</taxon>
        <taxon>PACMAD clade</taxon>
        <taxon>Chloridoideae</taxon>
        <taxon>Cynodonteae</taxon>
        <taxon>Eleusininae</taxon>
        <taxon>Eleusine</taxon>
    </lineage>
</organism>
<protein>
    <submittedName>
        <fullName evidence="1">Uncharacterized protein</fullName>
    </submittedName>
</protein>
<sequence length="116" mass="12553">MLMTDGHQSGMTVVDDAATTMTTPTSCPNGHTGLTTMTSMVAVAHGTPRIADGTPHIRCIGNVSALRTHEVEEGPCTQVVVVYLPTRLSPCSLPRWSCRHAQQQKFITHSRSKPKQ</sequence>
<dbReference type="EMBL" id="BQKI01000010">
    <property type="protein sequence ID" value="GJN03768.1"/>
    <property type="molecule type" value="Genomic_DNA"/>
</dbReference>
<reference evidence="1" key="1">
    <citation type="journal article" date="2018" name="DNA Res.">
        <title>Multiple hybrid de novo genome assembly of finger millet, an orphan allotetraploid crop.</title>
        <authorList>
            <person name="Hatakeyama M."/>
            <person name="Aluri S."/>
            <person name="Balachadran M.T."/>
            <person name="Sivarajan S.R."/>
            <person name="Patrignani A."/>
            <person name="Gruter S."/>
            <person name="Poveda L."/>
            <person name="Shimizu-Inatsugi R."/>
            <person name="Baeten J."/>
            <person name="Francoijs K.J."/>
            <person name="Nataraja K.N."/>
            <person name="Reddy Y.A.N."/>
            <person name="Phadnis S."/>
            <person name="Ravikumar R.L."/>
            <person name="Schlapbach R."/>
            <person name="Sreeman S.M."/>
            <person name="Shimizu K.K."/>
        </authorList>
    </citation>
    <scope>NUCLEOTIDE SEQUENCE</scope>
</reference>
<name>A0AAV5D0C4_ELECO</name>
<comment type="caution">
    <text evidence="1">The sequence shown here is derived from an EMBL/GenBank/DDBJ whole genome shotgun (WGS) entry which is preliminary data.</text>
</comment>
<proteinExistence type="predicted"/>
<keyword evidence="2" id="KW-1185">Reference proteome</keyword>
<evidence type="ECO:0000313" key="2">
    <source>
        <dbReference type="Proteomes" id="UP001054889"/>
    </source>
</evidence>
<accession>A0AAV5D0C4</accession>
<reference evidence="1" key="2">
    <citation type="submission" date="2021-12" db="EMBL/GenBank/DDBJ databases">
        <title>Resequencing data analysis of finger millet.</title>
        <authorList>
            <person name="Hatakeyama M."/>
            <person name="Aluri S."/>
            <person name="Balachadran M.T."/>
            <person name="Sivarajan S.R."/>
            <person name="Poveda L."/>
            <person name="Shimizu-Inatsugi R."/>
            <person name="Schlapbach R."/>
            <person name="Sreeman S.M."/>
            <person name="Shimizu K.K."/>
        </authorList>
    </citation>
    <scope>NUCLEOTIDE SEQUENCE</scope>
</reference>
<evidence type="ECO:0000313" key="1">
    <source>
        <dbReference type="EMBL" id="GJN03768.1"/>
    </source>
</evidence>
<gene>
    <name evidence="1" type="primary">ga21246</name>
    <name evidence="1" type="ORF">PR202_ga21246</name>
</gene>
<dbReference type="Proteomes" id="UP001054889">
    <property type="component" value="Unassembled WGS sequence"/>
</dbReference>